<dbReference type="PROSITE" id="PS50932">
    <property type="entry name" value="HTH_LACI_2"/>
    <property type="match status" value="1"/>
</dbReference>
<evidence type="ECO:0000256" key="2">
    <source>
        <dbReference type="ARBA" id="ARBA00023125"/>
    </source>
</evidence>
<dbReference type="PANTHER" id="PTHR30146">
    <property type="entry name" value="LACI-RELATED TRANSCRIPTIONAL REPRESSOR"/>
    <property type="match status" value="1"/>
</dbReference>
<comment type="caution">
    <text evidence="5">The sequence shown here is derived from an EMBL/GenBank/DDBJ whole genome shotgun (WGS) entry which is preliminary data.</text>
</comment>
<sequence length="334" mass="36810">MATIYQVSELAGVSLATVSRVMNKNTRVSDKTKQKVLDAMEQLGYKPNSIAQSLASNCTNSVGILVSELHGPFFAQMMAGIESELRAAGKHVIITTGHSEEDKEQEGIDFLISRRCDAIILHVEAVSNDYLIKLSEGSTPVYLMSRYVEQLKDNCISLDNQLGGYLATKSILNQGHTQIAYIAGPQFKADAFNRLEGHKQALTEAGVKFDPALYYIGDFNETGGSKALKHFIDEKLSFTALVCANDEMASGAMKYAREHGYNLPNDLSIVGFDNVIFANYLYPTLTTIDNPVGKMGEMAAKLVLKDVYQNKNLVINRFFEPTLMQRDSSAPLIK</sequence>
<name>A0A0F9RPA0_9ZZZZ</name>
<proteinExistence type="predicted"/>
<dbReference type="InterPro" id="IPR010982">
    <property type="entry name" value="Lambda_DNA-bd_dom_sf"/>
</dbReference>
<dbReference type="SUPFAM" id="SSF47413">
    <property type="entry name" value="lambda repressor-like DNA-binding domains"/>
    <property type="match status" value="1"/>
</dbReference>
<evidence type="ECO:0000256" key="1">
    <source>
        <dbReference type="ARBA" id="ARBA00023015"/>
    </source>
</evidence>
<dbReference type="PANTHER" id="PTHR30146:SF109">
    <property type="entry name" value="HTH-TYPE TRANSCRIPTIONAL REGULATOR GALS"/>
    <property type="match status" value="1"/>
</dbReference>
<dbReference type="SUPFAM" id="SSF53822">
    <property type="entry name" value="Periplasmic binding protein-like I"/>
    <property type="match status" value="1"/>
</dbReference>
<evidence type="ECO:0000259" key="4">
    <source>
        <dbReference type="PROSITE" id="PS50932"/>
    </source>
</evidence>
<dbReference type="Pfam" id="PF13377">
    <property type="entry name" value="Peripla_BP_3"/>
    <property type="match status" value="1"/>
</dbReference>
<evidence type="ECO:0000313" key="5">
    <source>
        <dbReference type="EMBL" id="KKN58350.1"/>
    </source>
</evidence>
<dbReference type="AlphaFoldDB" id="A0A0F9RPA0"/>
<dbReference type="EMBL" id="LAZR01000765">
    <property type="protein sequence ID" value="KKN58350.1"/>
    <property type="molecule type" value="Genomic_DNA"/>
</dbReference>
<dbReference type="InterPro" id="IPR000843">
    <property type="entry name" value="HTH_LacI"/>
</dbReference>
<organism evidence="5">
    <name type="scientific">marine sediment metagenome</name>
    <dbReference type="NCBI Taxonomy" id="412755"/>
    <lineage>
        <taxon>unclassified sequences</taxon>
        <taxon>metagenomes</taxon>
        <taxon>ecological metagenomes</taxon>
    </lineage>
</organism>
<dbReference type="GO" id="GO:0003700">
    <property type="term" value="F:DNA-binding transcription factor activity"/>
    <property type="evidence" value="ECO:0007669"/>
    <property type="project" value="TreeGrafter"/>
</dbReference>
<dbReference type="Pfam" id="PF00356">
    <property type="entry name" value="LacI"/>
    <property type="match status" value="1"/>
</dbReference>
<protein>
    <recommendedName>
        <fullName evidence="4">HTH lacI-type domain-containing protein</fullName>
    </recommendedName>
</protein>
<gene>
    <name evidence="5" type="ORF">LCGC14_0552850</name>
</gene>
<dbReference type="CDD" id="cd06270">
    <property type="entry name" value="PBP1_GalS-like"/>
    <property type="match status" value="1"/>
</dbReference>
<dbReference type="SMART" id="SM00354">
    <property type="entry name" value="HTH_LACI"/>
    <property type="match status" value="1"/>
</dbReference>
<dbReference type="CDD" id="cd01392">
    <property type="entry name" value="HTH_LacI"/>
    <property type="match status" value="1"/>
</dbReference>
<dbReference type="InterPro" id="IPR028082">
    <property type="entry name" value="Peripla_BP_I"/>
</dbReference>
<reference evidence="5" key="1">
    <citation type="journal article" date="2015" name="Nature">
        <title>Complex archaea that bridge the gap between prokaryotes and eukaryotes.</title>
        <authorList>
            <person name="Spang A."/>
            <person name="Saw J.H."/>
            <person name="Jorgensen S.L."/>
            <person name="Zaremba-Niedzwiedzka K."/>
            <person name="Martijn J."/>
            <person name="Lind A.E."/>
            <person name="van Eijk R."/>
            <person name="Schleper C."/>
            <person name="Guy L."/>
            <person name="Ettema T.J."/>
        </authorList>
    </citation>
    <scope>NUCLEOTIDE SEQUENCE</scope>
</reference>
<keyword evidence="2" id="KW-0238">DNA-binding</keyword>
<keyword evidence="1" id="KW-0805">Transcription regulation</keyword>
<evidence type="ECO:0000256" key="3">
    <source>
        <dbReference type="ARBA" id="ARBA00023163"/>
    </source>
</evidence>
<accession>A0A0F9RPA0</accession>
<dbReference type="Gene3D" id="1.10.260.40">
    <property type="entry name" value="lambda repressor-like DNA-binding domains"/>
    <property type="match status" value="1"/>
</dbReference>
<dbReference type="Gene3D" id="3.40.50.2300">
    <property type="match status" value="2"/>
</dbReference>
<dbReference type="InterPro" id="IPR046335">
    <property type="entry name" value="LacI/GalR-like_sensor"/>
</dbReference>
<feature type="domain" description="HTH lacI-type" evidence="4">
    <location>
        <begin position="2"/>
        <end position="56"/>
    </location>
</feature>
<dbReference type="GO" id="GO:0000976">
    <property type="term" value="F:transcription cis-regulatory region binding"/>
    <property type="evidence" value="ECO:0007669"/>
    <property type="project" value="TreeGrafter"/>
</dbReference>
<keyword evidence="3" id="KW-0804">Transcription</keyword>